<dbReference type="NCBIfam" id="TIGR00369">
    <property type="entry name" value="unchar_dom_1"/>
    <property type="match status" value="1"/>
</dbReference>
<dbReference type="CDD" id="cd03443">
    <property type="entry name" value="PaaI_thioesterase"/>
    <property type="match status" value="1"/>
</dbReference>
<name>A0A317CBC6_9GAMM</name>
<dbReference type="InterPro" id="IPR003736">
    <property type="entry name" value="PAAI_dom"/>
</dbReference>
<dbReference type="Gene3D" id="3.10.129.10">
    <property type="entry name" value="Hotdog Thioesterase"/>
    <property type="match status" value="1"/>
</dbReference>
<feature type="domain" description="Thioesterase" evidence="2">
    <location>
        <begin position="46"/>
        <end position="122"/>
    </location>
</feature>
<dbReference type="InterPro" id="IPR006683">
    <property type="entry name" value="Thioestr_dom"/>
</dbReference>
<comment type="caution">
    <text evidence="3">The sequence shown here is derived from an EMBL/GenBank/DDBJ whole genome shotgun (WGS) entry which is preliminary data.</text>
</comment>
<dbReference type="GO" id="GO:0061522">
    <property type="term" value="F:1,4-dihydroxy-2-naphthoyl-CoA thioesterase activity"/>
    <property type="evidence" value="ECO:0007669"/>
    <property type="project" value="TreeGrafter"/>
</dbReference>
<evidence type="ECO:0000256" key="1">
    <source>
        <dbReference type="ARBA" id="ARBA00022801"/>
    </source>
</evidence>
<dbReference type="Pfam" id="PF03061">
    <property type="entry name" value="4HBT"/>
    <property type="match status" value="1"/>
</dbReference>
<dbReference type="EMBL" id="QGKM01000043">
    <property type="protein sequence ID" value="PWQ95659.1"/>
    <property type="molecule type" value="Genomic_DNA"/>
</dbReference>
<sequence>MTLTPEMINQRDTNNLPGLMGMKVLELVPKHAKLSLEVRPDLLAINGFLHGGTVVSLADTAAGYGCMATLPESAEAFTTIELKCNMMGTAREGTVSCVATCLHAGRTTQVWESVVTNDTTDKVIAKFTCTQMVLYPR</sequence>
<dbReference type="PANTHER" id="PTHR43240">
    <property type="entry name" value="1,4-DIHYDROXY-2-NAPHTHOYL-COA THIOESTERASE 1"/>
    <property type="match status" value="1"/>
</dbReference>
<dbReference type="InterPro" id="IPR029069">
    <property type="entry name" value="HotDog_dom_sf"/>
</dbReference>
<dbReference type="Proteomes" id="UP000245539">
    <property type="component" value="Unassembled WGS sequence"/>
</dbReference>
<evidence type="ECO:0000313" key="4">
    <source>
        <dbReference type="Proteomes" id="UP000245539"/>
    </source>
</evidence>
<reference evidence="3 4" key="1">
    <citation type="submission" date="2018-05" db="EMBL/GenBank/DDBJ databases">
        <title>Leucothrix arctica sp. nov., isolated from Arctic seawater.</title>
        <authorList>
            <person name="Choi A."/>
            <person name="Baek K."/>
        </authorList>
    </citation>
    <scope>NUCLEOTIDE SEQUENCE [LARGE SCALE GENOMIC DNA]</scope>
    <source>
        <strain evidence="3 4">JCM 18388</strain>
    </source>
</reference>
<evidence type="ECO:0000259" key="2">
    <source>
        <dbReference type="Pfam" id="PF03061"/>
    </source>
</evidence>
<evidence type="ECO:0000313" key="3">
    <source>
        <dbReference type="EMBL" id="PWQ95659.1"/>
    </source>
</evidence>
<dbReference type="PANTHER" id="PTHR43240:SF8">
    <property type="entry name" value="PHENYLACETIC ACID DEGRADATION-RELATED PROTEIN"/>
    <property type="match status" value="1"/>
</dbReference>
<proteinExistence type="predicted"/>
<dbReference type="RefSeq" id="WP_109838415.1">
    <property type="nucleotide sequence ID" value="NZ_QGKM01000043.1"/>
</dbReference>
<dbReference type="SUPFAM" id="SSF54637">
    <property type="entry name" value="Thioesterase/thiol ester dehydrase-isomerase"/>
    <property type="match status" value="1"/>
</dbReference>
<dbReference type="GO" id="GO:0005829">
    <property type="term" value="C:cytosol"/>
    <property type="evidence" value="ECO:0007669"/>
    <property type="project" value="TreeGrafter"/>
</dbReference>
<dbReference type="OrthoDB" id="9798208at2"/>
<gene>
    <name evidence="3" type="ORF">DKW60_14220</name>
</gene>
<keyword evidence="4" id="KW-1185">Reference proteome</keyword>
<accession>A0A317CBC6</accession>
<dbReference type="AlphaFoldDB" id="A0A317CBC6"/>
<organism evidence="3 4">
    <name type="scientific">Leucothrix pacifica</name>
    <dbReference type="NCBI Taxonomy" id="1247513"/>
    <lineage>
        <taxon>Bacteria</taxon>
        <taxon>Pseudomonadati</taxon>
        <taxon>Pseudomonadota</taxon>
        <taxon>Gammaproteobacteria</taxon>
        <taxon>Thiotrichales</taxon>
        <taxon>Thiotrichaceae</taxon>
        <taxon>Leucothrix</taxon>
    </lineage>
</organism>
<protein>
    <submittedName>
        <fullName evidence="3">Competence protein ComA</fullName>
    </submittedName>
</protein>
<keyword evidence="1" id="KW-0378">Hydrolase</keyword>